<dbReference type="InterPro" id="IPR001279">
    <property type="entry name" value="Metallo-B-lactamas"/>
</dbReference>
<dbReference type="eggNOG" id="COG0491">
    <property type="taxonomic scope" value="Bacteria"/>
</dbReference>
<dbReference type="STRING" id="908337.HMPREF9257_1281"/>
<evidence type="ECO:0000313" key="3">
    <source>
        <dbReference type="Proteomes" id="UP000005990"/>
    </source>
</evidence>
<proteinExistence type="predicted"/>
<sequence length="272" mass="31372">MRLFQVESITEDIFRIKMPYVCVYVFEGRDRALVLDTGWGYGDLKSVIDSVTTKPYDVIISHAHSDHYGGASQFNEVYMSLPDKNGYLNRLKNDIRPRIMRNALKKDNFPVHNPLFVDPIPKAIKYYSNGHIFDLGGLSLQALHLPGHTLGEMVFLIPERRLLFTGDACTDNTMIYFDHSAPLSAFRESLLNILKIKEQYDTVLLSHAPYQIDKEIVDSNYYWVEEILANRDDQLIIGDNDGQPIYTARDRRKSYPPLQSLGNIRYSQNLKY</sequence>
<keyword evidence="3" id="KW-1185">Reference proteome</keyword>
<dbReference type="InterPro" id="IPR050855">
    <property type="entry name" value="NDM-1-like"/>
</dbReference>
<organism evidence="2 3">
    <name type="scientific">Eremococcus coleocola ACS-139-V-Col8</name>
    <dbReference type="NCBI Taxonomy" id="908337"/>
    <lineage>
        <taxon>Bacteria</taxon>
        <taxon>Bacillati</taxon>
        <taxon>Bacillota</taxon>
        <taxon>Bacilli</taxon>
        <taxon>Lactobacillales</taxon>
        <taxon>Aerococcaceae</taxon>
        <taxon>Eremococcus</taxon>
    </lineage>
</organism>
<dbReference type="OrthoDB" id="9802897at2"/>
<dbReference type="Pfam" id="PF00753">
    <property type="entry name" value="Lactamase_B"/>
    <property type="match status" value="1"/>
</dbReference>
<evidence type="ECO:0000313" key="2">
    <source>
        <dbReference type="EMBL" id="EFR31269.1"/>
    </source>
</evidence>
<accession>E4KNZ8</accession>
<dbReference type="Proteomes" id="UP000005990">
    <property type="component" value="Unassembled WGS sequence"/>
</dbReference>
<dbReference type="SUPFAM" id="SSF56281">
    <property type="entry name" value="Metallo-hydrolase/oxidoreductase"/>
    <property type="match status" value="1"/>
</dbReference>
<dbReference type="SMART" id="SM00849">
    <property type="entry name" value="Lactamase_B"/>
    <property type="match status" value="1"/>
</dbReference>
<dbReference type="PANTHER" id="PTHR42951:SF22">
    <property type="entry name" value="METALLO BETA-LACTAMASE SUPERFAMILY LIPOPROTEIN"/>
    <property type="match status" value="1"/>
</dbReference>
<dbReference type="RefSeq" id="WP_006418472.1">
    <property type="nucleotide sequence ID" value="NZ_AENN01000015.1"/>
</dbReference>
<dbReference type="Gene3D" id="3.60.15.10">
    <property type="entry name" value="Ribonuclease Z/Hydroxyacylglutathione hydrolase-like"/>
    <property type="match status" value="1"/>
</dbReference>
<dbReference type="AlphaFoldDB" id="E4KNZ8"/>
<feature type="domain" description="Metallo-beta-lactamase" evidence="1">
    <location>
        <begin position="20"/>
        <end position="207"/>
    </location>
</feature>
<dbReference type="EMBL" id="AENN01000015">
    <property type="protein sequence ID" value="EFR31269.1"/>
    <property type="molecule type" value="Genomic_DNA"/>
</dbReference>
<evidence type="ECO:0000259" key="1">
    <source>
        <dbReference type="SMART" id="SM00849"/>
    </source>
</evidence>
<gene>
    <name evidence="2" type="ORF">HMPREF9257_1281</name>
</gene>
<dbReference type="PANTHER" id="PTHR42951">
    <property type="entry name" value="METALLO-BETA-LACTAMASE DOMAIN-CONTAINING"/>
    <property type="match status" value="1"/>
</dbReference>
<name>E4KNZ8_9LACT</name>
<reference evidence="2 3" key="1">
    <citation type="submission" date="2010-10" db="EMBL/GenBank/DDBJ databases">
        <authorList>
            <person name="Durkin A.S."/>
            <person name="Madupu R."/>
            <person name="Torralba M."/>
            <person name="Gillis M."/>
            <person name="Methe B."/>
            <person name="Sutton G."/>
            <person name="Nelson K.E."/>
        </authorList>
    </citation>
    <scope>NUCLEOTIDE SEQUENCE [LARGE SCALE GENOMIC DNA]</scope>
    <source>
        <strain evidence="2 3">ACS-139-V-Col8</strain>
    </source>
</reference>
<protein>
    <submittedName>
        <fullName evidence="2">Metallo-beta-lactamase domain protein</fullName>
    </submittedName>
</protein>
<comment type="caution">
    <text evidence="2">The sequence shown here is derived from an EMBL/GenBank/DDBJ whole genome shotgun (WGS) entry which is preliminary data.</text>
</comment>
<dbReference type="InterPro" id="IPR036866">
    <property type="entry name" value="RibonucZ/Hydroxyglut_hydro"/>
</dbReference>